<sequence>MAREWRSPRSSSWRSRRPAPGALTPPAGARGRLTLVANVFRVQVEASSSRGAALVLARALQLPLEEARQLMAEPRVLPRDLEESEARRLVASLQQHGVACEPVPVAGRGGTQCGGHPSLSSESPCEDCRALVCVLCRGPEGQPLCARCRAQRARRTRAKWLRVSVLLAVLVLIVQWGTSRQRTRERRLTWARPLDVAVVLLAHGEVKPEVREAWREGLGRLEDWLEREAGRYRSDLGRPVRFVLAGPQPAAGLELSPPEDSLVARARHAWTLSRTLSAVDEAAGLSARPLDARIYVMLEPPGEDGARFVEGMAEAGGSVGLVRGLLEETGLTLELTAVAHELFHCLGAADAYDERGHARVPEGLAEPGRQPLYPQPAAEVMVGEVPLGEAQGRLPESLDEVRVGPATAAALRWGP</sequence>
<evidence type="ECO:0000313" key="3">
    <source>
        <dbReference type="EMBL" id="KFA89038.1"/>
    </source>
</evidence>
<feature type="transmembrane region" description="Helical" evidence="2">
    <location>
        <begin position="160"/>
        <end position="178"/>
    </location>
</feature>
<evidence type="ECO:0000256" key="1">
    <source>
        <dbReference type="SAM" id="MobiDB-lite"/>
    </source>
</evidence>
<feature type="compositionally biased region" description="Low complexity" evidence="1">
    <location>
        <begin position="8"/>
        <end position="28"/>
    </location>
</feature>
<keyword evidence="2" id="KW-0472">Membrane</keyword>
<feature type="region of interest" description="Disordered" evidence="1">
    <location>
        <begin position="1"/>
        <end position="28"/>
    </location>
</feature>
<comment type="caution">
    <text evidence="3">The sequence shown here is derived from an EMBL/GenBank/DDBJ whole genome shotgun (WGS) entry which is preliminary data.</text>
</comment>
<evidence type="ECO:0000313" key="4">
    <source>
        <dbReference type="Proteomes" id="UP000028547"/>
    </source>
</evidence>
<evidence type="ECO:0008006" key="5">
    <source>
        <dbReference type="Google" id="ProtNLM"/>
    </source>
</evidence>
<accession>A0A084SKQ3</accession>
<reference evidence="3 4" key="1">
    <citation type="submission" date="2014-07" db="EMBL/GenBank/DDBJ databases">
        <title>Draft Genome Sequence of Gephyronic Acid Producer, Cystobacter violaceus Strain Cb vi76.</title>
        <authorList>
            <person name="Stevens D.C."/>
            <person name="Young J."/>
            <person name="Carmichael R."/>
            <person name="Tan J."/>
            <person name="Taylor R.E."/>
        </authorList>
    </citation>
    <scope>NUCLEOTIDE SEQUENCE [LARGE SCALE GENOMIC DNA]</scope>
    <source>
        <strain evidence="3 4">Cb vi76</strain>
    </source>
</reference>
<organism evidence="3 4">
    <name type="scientific">Archangium violaceum Cb vi76</name>
    <dbReference type="NCBI Taxonomy" id="1406225"/>
    <lineage>
        <taxon>Bacteria</taxon>
        <taxon>Pseudomonadati</taxon>
        <taxon>Myxococcota</taxon>
        <taxon>Myxococcia</taxon>
        <taxon>Myxococcales</taxon>
        <taxon>Cystobacterineae</taxon>
        <taxon>Archangiaceae</taxon>
        <taxon>Archangium</taxon>
    </lineage>
</organism>
<keyword evidence="2" id="KW-0812">Transmembrane</keyword>
<dbReference type="Proteomes" id="UP000028547">
    <property type="component" value="Unassembled WGS sequence"/>
</dbReference>
<protein>
    <recommendedName>
        <fullName evidence="5">Ribosomal protein L7/L12 C-terminal domain-containing protein</fullName>
    </recommendedName>
</protein>
<proteinExistence type="predicted"/>
<dbReference type="AlphaFoldDB" id="A0A084SKQ3"/>
<dbReference type="EMBL" id="JPMI01000266">
    <property type="protein sequence ID" value="KFA89038.1"/>
    <property type="molecule type" value="Genomic_DNA"/>
</dbReference>
<keyword evidence="2" id="KW-1133">Transmembrane helix</keyword>
<name>A0A084SKQ3_9BACT</name>
<gene>
    <name evidence="3" type="ORF">Q664_37405</name>
</gene>
<evidence type="ECO:0000256" key="2">
    <source>
        <dbReference type="SAM" id="Phobius"/>
    </source>
</evidence>